<sequence length="195" mass="21238">MSRQASSRQRWQDSEPWGSPKAGRGNPGGRGLPIPPDPTGGLGGPPPTLQALFPPDAWWDHVALPRVRPSSRKDQRGPPGKRQAGGGTPVPEGPSGALAVRLAHLRLSSATSSPLSDHRRHKLHWNFEAMPSSPAALPSFPGNQELHREVFTASAPGVISSQETTFFAHLQEVTPHPFKFYHEISTIRLHLQIDF</sequence>
<feature type="region of interest" description="Disordered" evidence="1">
    <location>
        <begin position="1"/>
        <end position="54"/>
    </location>
</feature>
<dbReference type="InParanoid" id="M3YSN7"/>
<dbReference type="KEGG" id="mpuf:106004361"/>
<dbReference type="HOGENOM" id="CLU_1395915_0_0_1"/>
<dbReference type="EMBL" id="AEYP01096421">
    <property type="status" value="NOT_ANNOTATED_CDS"/>
    <property type="molecule type" value="Genomic_DNA"/>
</dbReference>
<name>M3YSN7_MUSPF</name>
<feature type="region of interest" description="Disordered" evidence="1">
    <location>
        <begin position="66"/>
        <end position="95"/>
    </location>
</feature>
<dbReference type="AlphaFoldDB" id="M3YSN7"/>
<evidence type="ECO:0000313" key="2">
    <source>
        <dbReference type="Ensembl" id="ENSMPUP00000014347.1"/>
    </source>
</evidence>
<reference evidence="2" key="1">
    <citation type="submission" date="2024-06" db="UniProtKB">
        <authorList>
            <consortium name="Ensembl"/>
        </authorList>
    </citation>
    <scope>IDENTIFICATION</scope>
</reference>
<dbReference type="EMBL" id="AEYP01096423">
    <property type="status" value="NOT_ANNOTATED_CDS"/>
    <property type="molecule type" value="Genomic_DNA"/>
</dbReference>
<evidence type="ECO:0000256" key="1">
    <source>
        <dbReference type="SAM" id="MobiDB-lite"/>
    </source>
</evidence>
<organism evidence="2">
    <name type="scientific">Mustela putorius furo</name>
    <name type="common">European domestic ferret</name>
    <name type="synonym">Mustela furo</name>
    <dbReference type="NCBI Taxonomy" id="9669"/>
    <lineage>
        <taxon>Eukaryota</taxon>
        <taxon>Metazoa</taxon>
        <taxon>Chordata</taxon>
        <taxon>Craniata</taxon>
        <taxon>Vertebrata</taxon>
        <taxon>Euteleostomi</taxon>
        <taxon>Mammalia</taxon>
        <taxon>Eutheria</taxon>
        <taxon>Laurasiatheria</taxon>
        <taxon>Carnivora</taxon>
        <taxon>Caniformia</taxon>
        <taxon>Musteloidea</taxon>
        <taxon>Mustelidae</taxon>
        <taxon>Mustelinae</taxon>
        <taxon>Mustela</taxon>
    </lineage>
</organism>
<dbReference type="Ensembl" id="ENSMPUT00000014577.1">
    <property type="protein sequence ID" value="ENSMPUP00000014347.1"/>
    <property type="gene ID" value="ENSMPUG00000014456.1"/>
</dbReference>
<accession>M3YSN7</accession>
<feature type="compositionally biased region" description="Pro residues" evidence="1">
    <location>
        <begin position="33"/>
        <end position="48"/>
    </location>
</feature>
<proteinExistence type="predicted"/>
<dbReference type="EMBL" id="AEYP01096422">
    <property type="status" value="NOT_ANNOTATED_CDS"/>
    <property type="molecule type" value="Genomic_DNA"/>
</dbReference>
<protein>
    <submittedName>
        <fullName evidence="2">Uncharacterized protein</fullName>
    </submittedName>
</protein>